<evidence type="ECO:0000313" key="3">
    <source>
        <dbReference type="Proteomes" id="UP000735302"/>
    </source>
</evidence>
<proteinExistence type="predicted"/>
<protein>
    <submittedName>
        <fullName evidence="2">Uncharacterized protein</fullName>
    </submittedName>
</protein>
<feature type="compositionally biased region" description="Acidic residues" evidence="1">
    <location>
        <begin position="28"/>
        <end position="40"/>
    </location>
</feature>
<feature type="region of interest" description="Disordered" evidence="1">
    <location>
        <begin position="23"/>
        <end position="100"/>
    </location>
</feature>
<feature type="compositionally biased region" description="Basic and acidic residues" evidence="1">
    <location>
        <begin position="46"/>
        <end position="63"/>
    </location>
</feature>
<organism evidence="2 3">
    <name type="scientific">Plakobranchus ocellatus</name>
    <dbReference type="NCBI Taxonomy" id="259542"/>
    <lineage>
        <taxon>Eukaryota</taxon>
        <taxon>Metazoa</taxon>
        <taxon>Spiralia</taxon>
        <taxon>Lophotrochozoa</taxon>
        <taxon>Mollusca</taxon>
        <taxon>Gastropoda</taxon>
        <taxon>Heterobranchia</taxon>
        <taxon>Euthyneura</taxon>
        <taxon>Panpulmonata</taxon>
        <taxon>Sacoglossa</taxon>
        <taxon>Placobranchoidea</taxon>
        <taxon>Plakobranchidae</taxon>
        <taxon>Plakobranchus</taxon>
    </lineage>
</organism>
<sequence length="126" mass="13635">MLGDVTNILEKIEKGRQEISKFLMDQSLPEEDASGEEEAESVTPKKVGEKNREATETKPKALSRESISGLAKRLSADIAAPESGPSATTEGDDKPKTSIETSWVPTISSGMTWVRGRFGDARSNQP</sequence>
<dbReference type="EMBL" id="BLXT01005852">
    <property type="protein sequence ID" value="GFO26613.1"/>
    <property type="molecule type" value="Genomic_DNA"/>
</dbReference>
<evidence type="ECO:0000256" key="1">
    <source>
        <dbReference type="SAM" id="MobiDB-lite"/>
    </source>
</evidence>
<accession>A0AAV4C5C1</accession>
<keyword evidence="3" id="KW-1185">Reference proteome</keyword>
<dbReference type="Proteomes" id="UP000735302">
    <property type="component" value="Unassembled WGS sequence"/>
</dbReference>
<evidence type="ECO:0000313" key="2">
    <source>
        <dbReference type="EMBL" id="GFO26613.1"/>
    </source>
</evidence>
<name>A0AAV4C5C1_9GAST</name>
<reference evidence="2 3" key="1">
    <citation type="journal article" date="2021" name="Elife">
        <title>Chloroplast acquisition without the gene transfer in kleptoplastic sea slugs, Plakobranchus ocellatus.</title>
        <authorList>
            <person name="Maeda T."/>
            <person name="Takahashi S."/>
            <person name="Yoshida T."/>
            <person name="Shimamura S."/>
            <person name="Takaki Y."/>
            <person name="Nagai Y."/>
            <person name="Toyoda A."/>
            <person name="Suzuki Y."/>
            <person name="Arimoto A."/>
            <person name="Ishii H."/>
            <person name="Satoh N."/>
            <person name="Nishiyama T."/>
            <person name="Hasebe M."/>
            <person name="Maruyama T."/>
            <person name="Minagawa J."/>
            <person name="Obokata J."/>
            <person name="Shigenobu S."/>
        </authorList>
    </citation>
    <scope>NUCLEOTIDE SEQUENCE [LARGE SCALE GENOMIC DNA]</scope>
</reference>
<comment type="caution">
    <text evidence="2">The sequence shown here is derived from an EMBL/GenBank/DDBJ whole genome shotgun (WGS) entry which is preliminary data.</text>
</comment>
<dbReference type="AlphaFoldDB" id="A0AAV4C5C1"/>
<gene>
    <name evidence="2" type="ORF">PoB_005311800</name>
</gene>